<organism evidence="1 2">
    <name type="scientific">Aeromonas encheleia</name>
    <dbReference type="NCBI Taxonomy" id="73010"/>
    <lineage>
        <taxon>Bacteria</taxon>
        <taxon>Pseudomonadati</taxon>
        <taxon>Pseudomonadota</taxon>
        <taxon>Gammaproteobacteria</taxon>
        <taxon>Aeromonadales</taxon>
        <taxon>Aeromonadaceae</taxon>
        <taxon>Aeromonas</taxon>
    </lineage>
</organism>
<dbReference type="Proteomes" id="UP001056890">
    <property type="component" value="Chromosome"/>
</dbReference>
<dbReference type="RefSeq" id="WP_218329997.1">
    <property type="nucleotide sequence ID" value="NZ_CP099717.1"/>
</dbReference>
<name>A0AAE9MFD1_9GAMM</name>
<sequence>MKRHLIVIGAIFALSACSSTPNSEYMKDGASESQRVDALSECQYQVKLNKIEDEEQEELINLCMQGKGFRLTPIE</sequence>
<evidence type="ECO:0000313" key="1">
    <source>
        <dbReference type="EMBL" id="USV57540.1"/>
    </source>
</evidence>
<proteinExistence type="predicted"/>
<dbReference type="EMBL" id="CP099717">
    <property type="protein sequence ID" value="USV57540.1"/>
    <property type="molecule type" value="Genomic_DNA"/>
</dbReference>
<accession>A0AAE9MFD1</accession>
<keyword evidence="1" id="KW-0449">Lipoprotein</keyword>
<gene>
    <name evidence="1" type="ORF">NHF51_19915</name>
</gene>
<dbReference type="AlphaFoldDB" id="A0AAE9MFD1"/>
<keyword evidence="2" id="KW-1185">Reference proteome</keyword>
<reference evidence="1" key="1">
    <citation type="submission" date="2022-06" db="EMBL/GenBank/DDBJ databases">
        <title>Complete Genome of Aeromonas sp. Strain SOD01 Isolated from an Urban Freshwater Stream.</title>
        <authorList>
            <person name="Williams L.E."/>
            <person name="Brysgel T."/>
            <person name="Capestro E.M."/>
            <person name="Foltz G.V."/>
            <person name="Gardner A.E."/>
            <person name="Ingrassia J."/>
            <person name="Peterson E."/>
            <person name="Arruda J."/>
            <person name="Flaherty I."/>
            <person name="Hunt M."/>
            <person name="Pappas G."/>
            <person name="Ramsaran S."/>
            <person name="Rocha M."/>
        </authorList>
    </citation>
    <scope>NUCLEOTIDE SEQUENCE</scope>
    <source>
        <strain evidence="1">SOD01</strain>
    </source>
</reference>
<dbReference type="PROSITE" id="PS51257">
    <property type="entry name" value="PROKAR_LIPOPROTEIN"/>
    <property type="match status" value="1"/>
</dbReference>
<protein>
    <submittedName>
        <fullName evidence="1">Lipoprotein</fullName>
    </submittedName>
</protein>
<evidence type="ECO:0000313" key="2">
    <source>
        <dbReference type="Proteomes" id="UP001056890"/>
    </source>
</evidence>